<dbReference type="PANTHER" id="PTHR21314:SF0">
    <property type="entry name" value="QUEUOSINE 5'-PHOSPHATE N-GLYCOSYLASE_HYDROLASE"/>
    <property type="match status" value="1"/>
</dbReference>
<dbReference type="Pfam" id="PF10343">
    <property type="entry name" value="Q_salvage"/>
    <property type="match status" value="1"/>
</dbReference>
<sequence>MSVSKLNPRESGEHIVKHAQHVRVLPAGIEKLTQEIVNGLKERRISVENFSQHELHPNPNSNQEDNSGAADWVFVLDTLNFCFWTPNNYTKYKVEGYTGYFALCAAVKRAIKEGVDVINPKFYSKIDLETLENIFRSDDGETKIPLIQKRLEALHEVGKVLIEKYNGSFENLIKAADKSAVRLLELIVEEFACFRDEAEFAGKRVSILKRAQILVGDVWSCYRGQDLATSRISNR</sequence>
<comment type="function">
    <text evidence="6">Catalyzes the hydrolysis of queuosine 5'-phosphate, releasing the nucleobase queuine (q). Is required for salvage of queuine from exogenous queuosine (Q) that is imported and then converted to queuosine 5'-phosphate intracellularly.</text>
</comment>
<accession>A0A9P9YHY8</accession>
<keyword evidence="8" id="KW-1185">Reference proteome</keyword>
<evidence type="ECO:0000313" key="7">
    <source>
        <dbReference type="EMBL" id="KAI8036923.1"/>
    </source>
</evidence>
<comment type="catalytic activity">
    <reaction evidence="5 6">
        <text>queuosine 5'-phosphate + H2O = queuine + D-ribose 5-phosphate</text>
        <dbReference type="Rhea" id="RHEA:75387"/>
        <dbReference type="ChEBI" id="CHEBI:15377"/>
        <dbReference type="ChEBI" id="CHEBI:17433"/>
        <dbReference type="ChEBI" id="CHEBI:78346"/>
        <dbReference type="ChEBI" id="CHEBI:194371"/>
    </reaction>
    <physiologicalReaction direction="left-to-right" evidence="5 6">
        <dbReference type="Rhea" id="RHEA:75388"/>
    </physiologicalReaction>
</comment>
<evidence type="ECO:0000256" key="6">
    <source>
        <dbReference type="RuleBase" id="RU365002"/>
    </source>
</evidence>
<proteinExistence type="inferred from homology"/>
<dbReference type="GO" id="GO:0006400">
    <property type="term" value="P:tRNA modification"/>
    <property type="evidence" value="ECO:0007669"/>
    <property type="project" value="TreeGrafter"/>
</dbReference>
<dbReference type="AlphaFoldDB" id="A0A9P9YHY8"/>
<gene>
    <name evidence="7" type="ORF">M5D96_010236</name>
</gene>
<protein>
    <recommendedName>
        <fullName evidence="3 6">Queuosine 5'-phosphate N-glycosylase/hydrolase</fullName>
        <ecNumber evidence="6">3.2.2.-</ecNumber>
    </recommendedName>
    <alternativeName>
        <fullName evidence="4 6">Queuosine-nucleotide N-glycosylase/hydrolase</fullName>
    </alternativeName>
</protein>
<evidence type="ECO:0000256" key="1">
    <source>
        <dbReference type="ARBA" id="ARBA00022801"/>
    </source>
</evidence>
<dbReference type="GO" id="GO:0016787">
    <property type="term" value="F:hydrolase activity"/>
    <property type="evidence" value="ECO:0007669"/>
    <property type="project" value="UniProtKB-KW"/>
</dbReference>
<name>A0A9P9YHY8_9MUSC</name>
<dbReference type="PANTHER" id="PTHR21314">
    <property type="entry name" value="QUEUOSINE 5'-PHOSPHATE N-GLYCOSYLASE_HYDROLASE-RELATED"/>
    <property type="match status" value="1"/>
</dbReference>
<dbReference type="Proteomes" id="UP001059596">
    <property type="component" value="Unassembled WGS sequence"/>
</dbReference>
<evidence type="ECO:0000256" key="3">
    <source>
        <dbReference type="ARBA" id="ARBA00035306"/>
    </source>
</evidence>
<evidence type="ECO:0000256" key="4">
    <source>
        <dbReference type="ARBA" id="ARBA00035393"/>
    </source>
</evidence>
<evidence type="ECO:0000313" key="8">
    <source>
        <dbReference type="Proteomes" id="UP001059596"/>
    </source>
</evidence>
<evidence type="ECO:0000256" key="5">
    <source>
        <dbReference type="ARBA" id="ARBA00048204"/>
    </source>
</evidence>
<comment type="similarity">
    <text evidence="2 6">Belongs to the QNG1 protein family.</text>
</comment>
<evidence type="ECO:0000256" key="2">
    <source>
        <dbReference type="ARBA" id="ARBA00035119"/>
    </source>
</evidence>
<keyword evidence="1 6" id="KW-0378">Hydrolase</keyword>
<dbReference type="EC" id="3.2.2.-" evidence="6"/>
<reference evidence="7" key="1">
    <citation type="journal article" date="2023" name="Genome Biol. Evol.">
        <title>Long-read-based Genome Assembly of Drosophila gunungcola Reveals Fewer Chemosensory Genes in Flower-breeding Species.</title>
        <authorList>
            <person name="Negi A."/>
            <person name="Liao B.Y."/>
            <person name="Yeh S.D."/>
        </authorList>
    </citation>
    <scope>NUCLEOTIDE SEQUENCE</scope>
    <source>
        <strain evidence="7">Sukarami</strain>
    </source>
</reference>
<organism evidence="7 8">
    <name type="scientific">Drosophila gunungcola</name>
    <name type="common">fruit fly</name>
    <dbReference type="NCBI Taxonomy" id="103775"/>
    <lineage>
        <taxon>Eukaryota</taxon>
        <taxon>Metazoa</taxon>
        <taxon>Ecdysozoa</taxon>
        <taxon>Arthropoda</taxon>
        <taxon>Hexapoda</taxon>
        <taxon>Insecta</taxon>
        <taxon>Pterygota</taxon>
        <taxon>Neoptera</taxon>
        <taxon>Endopterygota</taxon>
        <taxon>Diptera</taxon>
        <taxon>Brachycera</taxon>
        <taxon>Muscomorpha</taxon>
        <taxon>Ephydroidea</taxon>
        <taxon>Drosophilidae</taxon>
        <taxon>Drosophila</taxon>
        <taxon>Sophophora</taxon>
    </lineage>
</organism>
<comment type="caution">
    <text evidence="7">The sequence shown here is derived from an EMBL/GenBank/DDBJ whole genome shotgun (WGS) entry which is preliminary data.</text>
</comment>
<dbReference type="InterPro" id="IPR019438">
    <property type="entry name" value="Q_salvage"/>
</dbReference>
<dbReference type="EMBL" id="JAMKOV010000014">
    <property type="protein sequence ID" value="KAI8036923.1"/>
    <property type="molecule type" value="Genomic_DNA"/>
</dbReference>